<proteinExistence type="inferred from homology"/>
<evidence type="ECO:0000256" key="4">
    <source>
        <dbReference type="ARBA" id="ARBA00022448"/>
    </source>
</evidence>
<evidence type="ECO:0000313" key="10">
    <source>
        <dbReference type="Proteomes" id="UP001141552"/>
    </source>
</evidence>
<evidence type="ECO:0000256" key="3">
    <source>
        <dbReference type="ARBA" id="ARBA00011648"/>
    </source>
</evidence>
<protein>
    <recommendedName>
        <fullName evidence="11">ATP synthase subunit O, mitochondrial</fullName>
    </recommendedName>
</protein>
<evidence type="ECO:0000256" key="6">
    <source>
        <dbReference type="ARBA" id="ARBA00023065"/>
    </source>
</evidence>
<sequence length="247" mass="26804">MAMSGRIRSALPLLNRVLRSDAAVSQRAVLTPAFTATSPSSEFAKNYSAKAGTTEAKVKVPVTLFGGSGNYASALYVAAKKANALDKVEAEFLDFVEASKRSPTFSLFMKDLSVPVGTRVKALTEIATEAKLSDITKNFLVLVAENGRLRNLEIIAKKFVELTRADKGIVKAVVTAVEPLAPQEEQELKETLQDILGHGKKVILEQKIDANILGGIVVEFGEKVLDMSIRARAQQMERLLSQPVDLF</sequence>
<comment type="subcellular location">
    <subcellularLocation>
        <location evidence="1">Membrane</location>
    </subcellularLocation>
</comment>
<dbReference type="OrthoDB" id="1262810at2759"/>
<dbReference type="SUPFAM" id="SSF47928">
    <property type="entry name" value="N-terminal domain of the delta subunit of the F1F0-ATP synthase"/>
    <property type="match status" value="1"/>
</dbReference>
<dbReference type="Gene3D" id="1.10.520.20">
    <property type="entry name" value="N-terminal domain of the delta subunit of the F1F0-ATP synthase"/>
    <property type="match status" value="1"/>
</dbReference>
<comment type="subunit">
    <text evidence="3">F-type ATPases have 2 components, CF(1) - the catalytic core - and CF(0) - the membrane proton channel. CF(1) has five subunits: alpha(3), beta(3), gamma(1), delta(1), epsilon(1). CF(0) has three main subunits: a, b and c.</text>
</comment>
<dbReference type="AlphaFoldDB" id="A0A9Q0JGB7"/>
<dbReference type="Pfam" id="PF00213">
    <property type="entry name" value="OSCP"/>
    <property type="match status" value="1"/>
</dbReference>
<name>A0A9Q0JGB7_9ROSI</name>
<keyword evidence="10" id="KW-1185">Reference proteome</keyword>
<evidence type="ECO:0000256" key="2">
    <source>
        <dbReference type="ARBA" id="ARBA00007046"/>
    </source>
</evidence>
<dbReference type="InterPro" id="IPR026015">
    <property type="entry name" value="ATP_synth_OSCP/delta_N_sf"/>
</dbReference>
<organism evidence="9 10">
    <name type="scientific">Turnera subulata</name>
    <dbReference type="NCBI Taxonomy" id="218843"/>
    <lineage>
        <taxon>Eukaryota</taxon>
        <taxon>Viridiplantae</taxon>
        <taxon>Streptophyta</taxon>
        <taxon>Embryophyta</taxon>
        <taxon>Tracheophyta</taxon>
        <taxon>Spermatophyta</taxon>
        <taxon>Magnoliopsida</taxon>
        <taxon>eudicotyledons</taxon>
        <taxon>Gunneridae</taxon>
        <taxon>Pentapetalae</taxon>
        <taxon>rosids</taxon>
        <taxon>fabids</taxon>
        <taxon>Malpighiales</taxon>
        <taxon>Passifloraceae</taxon>
        <taxon>Turnera</taxon>
    </lineage>
</organism>
<evidence type="ECO:0000256" key="5">
    <source>
        <dbReference type="ARBA" id="ARBA00022781"/>
    </source>
</evidence>
<dbReference type="NCBIfam" id="TIGR01145">
    <property type="entry name" value="ATP_synt_delta"/>
    <property type="match status" value="1"/>
</dbReference>
<reference evidence="9" key="1">
    <citation type="submission" date="2022-02" db="EMBL/GenBank/DDBJ databases">
        <authorList>
            <person name="Henning P.M."/>
            <person name="McCubbin A.G."/>
            <person name="Shore J.S."/>
        </authorList>
    </citation>
    <scope>NUCLEOTIDE SEQUENCE</scope>
    <source>
        <strain evidence="9">F60SS</strain>
        <tissue evidence="9">Leaves</tissue>
    </source>
</reference>
<evidence type="ECO:0000313" key="9">
    <source>
        <dbReference type="EMBL" id="KAJ4839565.1"/>
    </source>
</evidence>
<dbReference type="InterPro" id="IPR000711">
    <property type="entry name" value="ATPase_OSCP/dsu"/>
</dbReference>
<evidence type="ECO:0000256" key="1">
    <source>
        <dbReference type="ARBA" id="ARBA00004370"/>
    </source>
</evidence>
<dbReference type="PANTHER" id="PTHR11910">
    <property type="entry name" value="ATP SYNTHASE DELTA CHAIN"/>
    <property type="match status" value="1"/>
</dbReference>
<dbReference type="EMBL" id="JAKUCV010003272">
    <property type="protein sequence ID" value="KAJ4839565.1"/>
    <property type="molecule type" value="Genomic_DNA"/>
</dbReference>
<dbReference type="PROSITE" id="PS00389">
    <property type="entry name" value="ATPASE_DELTA"/>
    <property type="match status" value="1"/>
</dbReference>
<dbReference type="GO" id="GO:0046933">
    <property type="term" value="F:proton-transporting ATP synthase activity, rotational mechanism"/>
    <property type="evidence" value="ECO:0007669"/>
    <property type="project" value="InterPro"/>
</dbReference>
<gene>
    <name evidence="9" type="ORF">Tsubulata_002271</name>
</gene>
<dbReference type="HAMAP" id="MF_01416">
    <property type="entry name" value="ATP_synth_delta_bact"/>
    <property type="match status" value="1"/>
</dbReference>
<evidence type="ECO:0008006" key="11">
    <source>
        <dbReference type="Google" id="ProtNLM"/>
    </source>
</evidence>
<keyword evidence="4" id="KW-0813">Transport</keyword>
<evidence type="ECO:0000256" key="7">
    <source>
        <dbReference type="ARBA" id="ARBA00023136"/>
    </source>
</evidence>
<keyword evidence="7" id="KW-0472">Membrane</keyword>
<keyword evidence="8" id="KW-0066">ATP synthesis</keyword>
<dbReference type="Proteomes" id="UP001141552">
    <property type="component" value="Unassembled WGS sequence"/>
</dbReference>
<comment type="caution">
    <text evidence="9">The sequence shown here is derived from an EMBL/GenBank/DDBJ whole genome shotgun (WGS) entry which is preliminary data.</text>
</comment>
<keyword evidence="6" id="KW-0406">Ion transport</keyword>
<evidence type="ECO:0000256" key="8">
    <source>
        <dbReference type="ARBA" id="ARBA00023310"/>
    </source>
</evidence>
<keyword evidence="5" id="KW-0375">Hydrogen ion transport</keyword>
<dbReference type="PRINTS" id="PR00125">
    <property type="entry name" value="ATPASEDELTA"/>
</dbReference>
<accession>A0A9Q0JGB7</accession>
<dbReference type="InterPro" id="IPR020781">
    <property type="entry name" value="ATPase_OSCP/d_CS"/>
</dbReference>
<reference evidence="9" key="2">
    <citation type="journal article" date="2023" name="Plants (Basel)">
        <title>Annotation of the Turnera subulata (Passifloraceae) Draft Genome Reveals the S-Locus Evolved after the Divergence of Turneroideae from Passifloroideae in a Stepwise Manner.</title>
        <authorList>
            <person name="Henning P.M."/>
            <person name="Roalson E.H."/>
            <person name="Mir W."/>
            <person name="McCubbin A.G."/>
            <person name="Shore J.S."/>
        </authorList>
    </citation>
    <scope>NUCLEOTIDE SEQUENCE</scope>
    <source>
        <strain evidence="9">F60SS</strain>
    </source>
</reference>
<comment type="similarity">
    <text evidence="2">Belongs to the ATPase delta chain family.</text>
</comment>
<dbReference type="GO" id="GO:0016020">
    <property type="term" value="C:membrane"/>
    <property type="evidence" value="ECO:0007669"/>
    <property type="project" value="UniProtKB-SubCell"/>
</dbReference>